<sequence length="577" mass="65283">MKYFKLKYLFVACGLFATISCEDVLDTTASDAFAEDLIYSDPAQVERLVFTAYNSTESWGLNKNQWWSRRFNIEGASYEAKFNFNDIDQYRLRAGWTASNVGVFKEKWSNYWFYVRSINEFLDRIDTSKAMQDNPEKVSLLKAEMQFLRANLYSKLISFYGGVPILDRALGLNDDFNLVRNSYEDCVDFIIQDLDAAAAILPETRPDAEYGRATKLAALAVKSRTLLYAASKLHDPSTSPNGPLYDYTKASKWQDAADAAKAVIDLVGARDLIAVNNATDYQKLFLTPNQDNIFVRPYGNDYYDFGTDVNTLWDQTQSPSGYGGWGLSSPSHNFALEFNMADGTKTSGSVSTYNPANPNNNREMRYYANLNFQGAMFRGRAVDYAVLTPLTSGNSSLNGPDSPKGLVDGIGVNQGHSSKTGYNIRKFQDEGIGLTDISSQRPYILYRLAEIYLNYAESSYHVGQEAAAREFLNKVITRALQPAVTESGIELLEAIKKERRIELAFEGHNFFDERRWMNEAHLGFPVKGLKWTKTTLDVYSFTEYTVVTRPWFERQYYLPIPATEIEKAPAMLQNDGY</sequence>
<dbReference type="Pfam" id="PF14322">
    <property type="entry name" value="SusD-like_3"/>
    <property type="match status" value="1"/>
</dbReference>
<evidence type="ECO:0000313" key="9">
    <source>
        <dbReference type="EMBL" id="MBJ7881538.1"/>
    </source>
</evidence>
<dbReference type="RefSeq" id="WP_199600175.1">
    <property type="nucleotide sequence ID" value="NZ_JAEHJZ010000032.1"/>
</dbReference>
<dbReference type="GO" id="GO:0009279">
    <property type="term" value="C:cell outer membrane"/>
    <property type="evidence" value="ECO:0007669"/>
    <property type="project" value="UniProtKB-SubCell"/>
</dbReference>
<keyword evidence="5" id="KW-0998">Cell outer membrane</keyword>
<feature type="signal peptide" evidence="6">
    <location>
        <begin position="1"/>
        <end position="17"/>
    </location>
</feature>
<accession>A0A934KVD8</accession>
<gene>
    <name evidence="9" type="ORF">JEM65_12920</name>
</gene>
<protein>
    <submittedName>
        <fullName evidence="9">RagB/SusD family nutrient uptake outer membrane protein</fullName>
    </submittedName>
</protein>
<dbReference type="Proteomes" id="UP000662373">
    <property type="component" value="Unassembled WGS sequence"/>
</dbReference>
<dbReference type="InterPro" id="IPR033985">
    <property type="entry name" value="SusD-like_N"/>
</dbReference>
<reference evidence="9 10" key="1">
    <citation type="submission" date="2020-09" db="EMBL/GenBank/DDBJ databases">
        <title>Draft genome of Gelidibacter salicanalis PAMC21136.</title>
        <authorList>
            <person name="Park H."/>
        </authorList>
    </citation>
    <scope>NUCLEOTIDE SEQUENCE [LARGE SCALE GENOMIC DNA]</scope>
    <source>
        <strain evidence="9 10">PAMC21136</strain>
    </source>
</reference>
<dbReference type="EMBL" id="JAEHJZ010000032">
    <property type="protein sequence ID" value="MBJ7881538.1"/>
    <property type="molecule type" value="Genomic_DNA"/>
</dbReference>
<keyword evidence="10" id="KW-1185">Reference proteome</keyword>
<feature type="chain" id="PRO_5037205483" evidence="6">
    <location>
        <begin position="18"/>
        <end position="577"/>
    </location>
</feature>
<organism evidence="9 10">
    <name type="scientific">Gelidibacter salicanalis</name>
    <dbReference type="NCBI Taxonomy" id="291193"/>
    <lineage>
        <taxon>Bacteria</taxon>
        <taxon>Pseudomonadati</taxon>
        <taxon>Bacteroidota</taxon>
        <taxon>Flavobacteriia</taxon>
        <taxon>Flavobacteriales</taxon>
        <taxon>Flavobacteriaceae</taxon>
        <taxon>Gelidibacter</taxon>
    </lineage>
</organism>
<keyword evidence="3 6" id="KW-0732">Signal</keyword>
<keyword evidence="4" id="KW-0472">Membrane</keyword>
<evidence type="ECO:0000256" key="2">
    <source>
        <dbReference type="ARBA" id="ARBA00006275"/>
    </source>
</evidence>
<dbReference type="InterPro" id="IPR011990">
    <property type="entry name" value="TPR-like_helical_dom_sf"/>
</dbReference>
<comment type="subcellular location">
    <subcellularLocation>
        <location evidence="1">Cell outer membrane</location>
    </subcellularLocation>
</comment>
<evidence type="ECO:0000256" key="4">
    <source>
        <dbReference type="ARBA" id="ARBA00023136"/>
    </source>
</evidence>
<dbReference type="AlphaFoldDB" id="A0A934KVD8"/>
<dbReference type="SUPFAM" id="SSF48452">
    <property type="entry name" value="TPR-like"/>
    <property type="match status" value="1"/>
</dbReference>
<comment type="caution">
    <text evidence="9">The sequence shown here is derived from an EMBL/GenBank/DDBJ whole genome shotgun (WGS) entry which is preliminary data.</text>
</comment>
<evidence type="ECO:0000259" key="7">
    <source>
        <dbReference type="Pfam" id="PF07980"/>
    </source>
</evidence>
<evidence type="ECO:0000256" key="6">
    <source>
        <dbReference type="SAM" id="SignalP"/>
    </source>
</evidence>
<evidence type="ECO:0000256" key="1">
    <source>
        <dbReference type="ARBA" id="ARBA00004442"/>
    </source>
</evidence>
<proteinExistence type="inferred from homology"/>
<dbReference type="PROSITE" id="PS51257">
    <property type="entry name" value="PROKAR_LIPOPROTEIN"/>
    <property type="match status" value="1"/>
</dbReference>
<evidence type="ECO:0000256" key="5">
    <source>
        <dbReference type="ARBA" id="ARBA00023237"/>
    </source>
</evidence>
<name>A0A934KVD8_9FLAO</name>
<dbReference type="Gene3D" id="1.25.40.390">
    <property type="match status" value="1"/>
</dbReference>
<comment type="similarity">
    <text evidence="2">Belongs to the SusD family.</text>
</comment>
<feature type="domain" description="RagB/SusD" evidence="7">
    <location>
        <begin position="310"/>
        <end position="577"/>
    </location>
</feature>
<evidence type="ECO:0000313" key="10">
    <source>
        <dbReference type="Proteomes" id="UP000662373"/>
    </source>
</evidence>
<dbReference type="Pfam" id="PF07980">
    <property type="entry name" value="SusD_RagB"/>
    <property type="match status" value="1"/>
</dbReference>
<evidence type="ECO:0000259" key="8">
    <source>
        <dbReference type="Pfam" id="PF14322"/>
    </source>
</evidence>
<feature type="domain" description="SusD-like N-terminal" evidence="8">
    <location>
        <begin position="85"/>
        <end position="226"/>
    </location>
</feature>
<evidence type="ECO:0000256" key="3">
    <source>
        <dbReference type="ARBA" id="ARBA00022729"/>
    </source>
</evidence>
<dbReference type="InterPro" id="IPR012944">
    <property type="entry name" value="SusD_RagB_dom"/>
</dbReference>